<sequence length="240" mass="28689">MQKKLYRVERNNINLNKIYETKNRSYGRSLGQNLDLNSYNHFFNKYFEVMTKNNISVDFLVSLTHQIHALGNLYTKILNEAIDDEGYINIYKITKNENHKNQRILVSYINYFIQSFDEENKFPYFNDGSILWEFILEFVRLNLYNDSTPRLTSVFFFKDIKSCDYHIQKHLNGFGTKYEIEIIDEISHFEGDMTIIDNVENQIKFDDLIDEFGDYWSGKTTSEPIKEIVFQGTYKYIKQL</sequence>
<dbReference type="SUPFAM" id="SSF56399">
    <property type="entry name" value="ADP-ribosylation"/>
    <property type="match status" value="1"/>
</dbReference>
<dbReference type="RefSeq" id="WP_235130093.1">
    <property type="nucleotide sequence ID" value="NZ_JACSGT010000001.1"/>
</dbReference>
<organism evidence="1 2">
    <name type="scientific">Chryseobacterium indicum</name>
    <dbReference type="NCBI Taxonomy" id="2766954"/>
    <lineage>
        <taxon>Bacteria</taxon>
        <taxon>Pseudomonadati</taxon>
        <taxon>Bacteroidota</taxon>
        <taxon>Flavobacteriia</taxon>
        <taxon>Flavobacteriales</taxon>
        <taxon>Weeksellaceae</taxon>
        <taxon>Chryseobacterium group</taxon>
        <taxon>Chryseobacterium</taxon>
    </lineage>
</organism>
<evidence type="ECO:0000313" key="2">
    <source>
        <dbReference type="Proteomes" id="UP001430374"/>
    </source>
</evidence>
<name>A0ABS9C3D2_9FLAO</name>
<gene>
    <name evidence="1" type="ORF">H9Q08_03295</name>
</gene>
<comment type="caution">
    <text evidence="1">The sequence shown here is derived from an EMBL/GenBank/DDBJ whole genome shotgun (WGS) entry which is preliminary data.</text>
</comment>
<protein>
    <submittedName>
        <fullName evidence="1">Uncharacterized protein</fullName>
    </submittedName>
</protein>
<evidence type="ECO:0000313" key="1">
    <source>
        <dbReference type="EMBL" id="MCF2218323.1"/>
    </source>
</evidence>
<keyword evidence="2" id="KW-1185">Reference proteome</keyword>
<proteinExistence type="predicted"/>
<dbReference type="Proteomes" id="UP001430374">
    <property type="component" value="Unassembled WGS sequence"/>
</dbReference>
<dbReference type="EMBL" id="JACSGT010000001">
    <property type="protein sequence ID" value="MCF2218323.1"/>
    <property type="molecule type" value="Genomic_DNA"/>
</dbReference>
<reference evidence="1" key="1">
    <citation type="submission" date="2021-08" db="EMBL/GenBank/DDBJ databases">
        <title>Complete genome sequence of Chryseobacterium sp strain PS-8.</title>
        <authorList>
            <person name="Das S.K."/>
        </authorList>
    </citation>
    <scope>NUCLEOTIDE SEQUENCE</scope>
    <source>
        <strain evidence="1">PS-8</strain>
    </source>
</reference>
<accession>A0ABS9C3D2</accession>